<evidence type="ECO:0000313" key="1">
    <source>
        <dbReference type="EMBL" id="SVB85227.1"/>
    </source>
</evidence>
<dbReference type="EMBL" id="UINC01060578">
    <property type="protein sequence ID" value="SVB85227.1"/>
    <property type="molecule type" value="Genomic_DNA"/>
</dbReference>
<sequence length="93" mass="10303">MLEGIVHAYCDSGITTDGLSANDVKVLEDYFTHKTIFEIGDVEAMNDFICEADYEFKGLDMLEARLSLTVVAELNFGGDLEECLLELADVAQF</sequence>
<accession>A0A382HEA8</accession>
<name>A0A382HEA8_9ZZZZ</name>
<reference evidence="1" key="1">
    <citation type="submission" date="2018-05" db="EMBL/GenBank/DDBJ databases">
        <authorList>
            <person name="Lanie J.A."/>
            <person name="Ng W.-L."/>
            <person name="Kazmierczak K.M."/>
            <person name="Andrzejewski T.M."/>
            <person name="Davidsen T.M."/>
            <person name="Wayne K.J."/>
            <person name="Tettelin H."/>
            <person name="Glass J.I."/>
            <person name="Rusch D."/>
            <person name="Podicherti R."/>
            <person name="Tsui H.-C.T."/>
            <person name="Winkler M.E."/>
        </authorList>
    </citation>
    <scope>NUCLEOTIDE SEQUENCE</scope>
</reference>
<proteinExistence type="predicted"/>
<gene>
    <name evidence="1" type="ORF">METZ01_LOCUS238081</name>
</gene>
<dbReference type="AlphaFoldDB" id="A0A382HEA8"/>
<organism evidence="1">
    <name type="scientific">marine metagenome</name>
    <dbReference type="NCBI Taxonomy" id="408172"/>
    <lineage>
        <taxon>unclassified sequences</taxon>
        <taxon>metagenomes</taxon>
        <taxon>ecological metagenomes</taxon>
    </lineage>
</organism>
<protein>
    <submittedName>
        <fullName evidence="1">Uncharacterized protein</fullName>
    </submittedName>
</protein>